<keyword evidence="1" id="KW-1133">Transmembrane helix</keyword>
<protein>
    <submittedName>
        <fullName evidence="2">Uncharacterized protein</fullName>
    </submittedName>
</protein>
<evidence type="ECO:0000313" key="2">
    <source>
        <dbReference type="EMBL" id="QDT60247.1"/>
    </source>
</evidence>
<proteinExistence type="predicted"/>
<reference evidence="2 3" key="1">
    <citation type="submission" date="2019-02" db="EMBL/GenBank/DDBJ databases">
        <title>Deep-cultivation of Planctomycetes and their phenomic and genomic characterization uncovers novel biology.</title>
        <authorList>
            <person name="Wiegand S."/>
            <person name="Jogler M."/>
            <person name="Boedeker C."/>
            <person name="Pinto D."/>
            <person name="Vollmers J."/>
            <person name="Rivas-Marin E."/>
            <person name="Kohn T."/>
            <person name="Peeters S.H."/>
            <person name="Heuer A."/>
            <person name="Rast P."/>
            <person name="Oberbeckmann S."/>
            <person name="Bunk B."/>
            <person name="Jeske O."/>
            <person name="Meyerdierks A."/>
            <person name="Storesund J.E."/>
            <person name="Kallscheuer N."/>
            <person name="Luecker S."/>
            <person name="Lage O.M."/>
            <person name="Pohl T."/>
            <person name="Merkel B.J."/>
            <person name="Hornburger P."/>
            <person name="Mueller R.-W."/>
            <person name="Bruemmer F."/>
            <person name="Labrenz M."/>
            <person name="Spormann A.M."/>
            <person name="Op den Camp H."/>
            <person name="Overmann J."/>
            <person name="Amann R."/>
            <person name="Jetten M.S.M."/>
            <person name="Mascher T."/>
            <person name="Medema M.H."/>
            <person name="Devos D.P."/>
            <person name="Kaster A.-K."/>
            <person name="Ovreas L."/>
            <person name="Rohde M."/>
            <person name="Galperin M.Y."/>
            <person name="Jogler C."/>
        </authorList>
    </citation>
    <scope>NUCLEOTIDE SEQUENCE [LARGE SCALE GENOMIC DNA]</scope>
    <source>
        <strain evidence="2 3">SV_7m_r</strain>
    </source>
</reference>
<dbReference type="OrthoDB" id="265202at2"/>
<dbReference type="AlphaFoldDB" id="A0A517SVT1"/>
<name>A0A517SVT1_9BACT</name>
<feature type="transmembrane region" description="Helical" evidence="1">
    <location>
        <begin position="21"/>
        <end position="44"/>
    </location>
</feature>
<dbReference type="EMBL" id="CP036272">
    <property type="protein sequence ID" value="QDT60247.1"/>
    <property type="molecule type" value="Genomic_DNA"/>
</dbReference>
<organism evidence="2 3">
    <name type="scientific">Stieleria bergensis</name>
    <dbReference type="NCBI Taxonomy" id="2528025"/>
    <lineage>
        <taxon>Bacteria</taxon>
        <taxon>Pseudomonadati</taxon>
        <taxon>Planctomycetota</taxon>
        <taxon>Planctomycetia</taxon>
        <taxon>Pirellulales</taxon>
        <taxon>Pirellulaceae</taxon>
        <taxon>Stieleria</taxon>
    </lineage>
</organism>
<accession>A0A517SVT1</accession>
<keyword evidence="1" id="KW-0812">Transmembrane</keyword>
<evidence type="ECO:0000313" key="3">
    <source>
        <dbReference type="Proteomes" id="UP000315003"/>
    </source>
</evidence>
<gene>
    <name evidence="2" type="ORF">SV7mr_27670</name>
</gene>
<dbReference type="Proteomes" id="UP000315003">
    <property type="component" value="Chromosome"/>
</dbReference>
<keyword evidence="3" id="KW-1185">Reference proteome</keyword>
<evidence type="ECO:0000256" key="1">
    <source>
        <dbReference type="SAM" id="Phobius"/>
    </source>
</evidence>
<sequence length="488" mass="52697">MSDSNSMPMFRVLSDASRRGISIMEVLFAVGVLTIGLLGVATILPVATNNASSSLRDDRSAEEVSNRIASDIAKLSRSIDQLVIPYSSNAVAVANGNRRYGNLDFSQLPDAFCIDPWFVSATNNLRLVGNANGYDRTLFPCYDRNHVPMVDPALPITVSHGVTWQFPDTNGPNLVWNTPRMPRVALPASVQNLVPGLAMSRLSASTTDDMSVSVAEDSTFGAGLFVVRSDNAMRSLSRSNTVGRFSSMVMMSRIAPGSNQFNAAVVTMQDRETVIVPGGETLGNGDSLKHQLQPYASFYGDVRQPRDEEATFAGEVVGYVTYAPKPFIGGGGGEFVFCTSAATPPNLKEGGWVCLMRQDHPQNPPAAFAASPLASITGGTVPVYNPNPAGQLKFGWFQITDVPEDPLLVPDAVPYYKTRIAVRGPDWVFHPAQVTDASRTLGSGPYASRFGAPPVYTFDDEFGHPDFGTILVSMPDVVSVYQFPFRFE</sequence>
<keyword evidence="1" id="KW-0472">Membrane</keyword>
<dbReference type="RefSeq" id="WP_145272627.1">
    <property type="nucleotide sequence ID" value="NZ_CP036272.1"/>
</dbReference>